<evidence type="ECO:0000313" key="3">
    <source>
        <dbReference type="WBParaSite" id="PSU_v2.g17267.t1"/>
    </source>
</evidence>
<dbReference type="WBParaSite" id="PSU_v2.g17267.t1">
    <property type="protein sequence ID" value="PSU_v2.g17267.t1"/>
    <property type="gene ID" value="PSU_v2.g17267"/>
</dbReference>
<dbReference type="AlphaFoldDB" id="A0A914YIX8"/>
<dbReference type="Proteomes" id="UP000887577">
    <property type="component" value="Unplaced"/>
</dbReference>
<accession>A0A914YIX8</accession>
<organism evidence="2 3">
    <name type="scientific">Panagrolaimus superbus</name>
    <dbReference type="NCBI Taxonomy" id="310955"/>
    <lineage>
        <taxon>Eukaryota</taxon>
        <taxon>Metazoa</taxon>
        <taxon>Ecdysozoa</taxon>
        <taxon>Nematoda</taxon>
        <taxon>Chromadorea</taxon>
        <taxon>Rhabditida</taxon>
        <taxon>Tylenchina</taxon>
        <taxon>Panagrolaimomorpha</taxon>
        <taxon>Panagrolaimoidea</taxon>
        <taxon>Panagrolaimidae</taxon>
        <taxon>Panagrolaimus</taxon>
    </lineage>
</organism>
<sequence length="110" mass="12734">MFYKTLLTLLLTIPLIAGSLINKVGLPCDPPPVPQYIPDGGYGTYCRFNASYSQVDITFIIDVSEKIDEIRLNYVRFNLIFRLLFHFHFIASNNIIQQSEAFAWSLWTRK</sequence>
<protein>
    <submittedName>
        <fullName evidence="3">Uncharacterized protein</fullName>
    </submittedName>
</protein>
<proteinExistence type="predicted"/>
<feature type="signal peptide" evidence="1">
    <location>
        <begin position="1"/>
        <end position="18"/>
    </location>
</feature>
<evidence type="ECO:0000256" key="1">
    <source>
        <dbReference type="SAM" id="SignalP"/>
    </source>
</evidence>
<reference evidence="3" key="1">
    <citation type="submission" date="2022-11" db="UniProtKB">
        <authorList>
            <consortium name="WormBaseParasite"/>
        </authorList>
    </citation>
    <scope>IDENTIFICATION</scope>
</reference>
<name>A0A914YIX8_9BILA</name>
<feature type="chain" id="PRO_5037022568" evidence="1">
    <location>
        <begin position="19"/>
        <end position="110"/>
    </location>
</feature>
<keyword evidence="1" id="KW-0732">Signal</keyword>
<evidence type="ECO:0000313" key="2">
    <source>
        <dbReference type="Proteomes" id="UP000887577"/>
    </source>
</evidence>
<keyword evidence="2" id="KW-1185">Reference proteome</keyword>